<feature type="domain" description="C2H2-type" evidence="7">
    <location>
        <begin position="1115"/>
        <end position="1142"/>
    </location>
</feature>
<organism evidence="10 11">
    <name type="scientific">Lymnaea stagnalis</name>
    <name type="common">Great pond snail</name>
    <name type="synonym">Helix stagnalis</name>
    <dbReference type="NCBI Taxonomy" id="6523"/>
    <lineage>
        <taxon>Eukaryota</taxon>
        <taxon>Metazoa</taxon>
        <taxon>Spiralia</taxon>
        <taxon>Lophotrochozoa</taxon>
        <taxon>Mollusca</taxon>
        <taxon>Gastropoda</taxon>
        <taxon>Heterobranchia</taxon>
        <taxon>Euthyneura</taxon>
        <taxon>Panpulmonata</taxon>
        <taxon>Hygrophila</taxon>
        <taxon>Lymnaeoidea</taxon>
        <taxon>Lymnaeidae</taxon>
        <taxon>Lymnaea</taxon>
    </lineage>
</organism>
<dbReference type="Gene3D" id="3.30.160.60">
    <property type="entry name" value="Classic Zinc Finger"/>
    <property type="match status" value="1"/>
</dbReference>
<feature type="domain" description="C2H2-type" evidence="7">
    <location>
        <begin position="1058"/>
        <end position="1087"/>
    </location>
</feature>
<feature type="compositionally biased region" description="Basic residues" evidence="6">
    <location>
        <begin position="1074"/>
        <end position="1083"/>
    </location>
</feature>
<sequence length="1162" mass="129189">MSIESMPVRTASPQQGERIQSLVRSFQQVEELQRQQQQQAELPQLSAEQLEQIMQEHKLLGLPPLNPQQLQYQLQEQQNQLRQAQMREQQLQEEQLRNIDHNQLVMTTQRGLLQQLSNNQITATPVSMSITTQPVSLSAQQTLIQLSNQSTESMETRTSTAPPQITLNNTSLQQILAALDPSVVSAAGINLADHQHLIAQLQKQQSQQLQQQDLIRMQVQSNNHSGIITGQISGLHIGQIPQILLQPPDSDDMNGVPTISIPESVVLGGDSPSVLQTGGLESEQEQIKRIQNGLMASVEKQQQESIVAALSHPNMAQSLNSGQLGATSLDQTGIPNFLNIQVPSSHSSLASQQQHYAQLRESIIQGSNNSIQQDPSSFLSVISASSPSPHHPSSSTSSTTASNSDAAVAQILKNINNSLAEQNAILATKENTELNLSRGIFSGASSDNTLDQPQSYQAFPGYPSSFSKTFKDSIKQDVMLSSAVTSDVNNRSLSNDPLGRDDVPFALKTNKSHYNGQGNRRRLSADLETHRRNSSIFSILNKSHASGINPHSVLVNPLEVEGLTARVRVRSKSGDINYKYVRSKSVDHSPMRPRSFTEDSLYRSNKRMEETFVKGVKPHPHEQDLFSRSDGAGVFRNPGSLPSPLKIKRKHRPAPLYIPPQFGLFHSRLRSPRVIQKECHFSTERGRGHTPPPYTPPPMLSPFRSGSGLFCTLQSTQPQTPRSAPVSGKVLHIRRGSLGSGKTETGLELFSDSTIEEEPAPETDTEAHINLGSDYQAVLPPLRDKNKANQFTPVDDRKNLLWDPSSEGEHSDAQLQCYQEFSCSAAVKGNGCNVEYALHLLHLANGDINEAMLMLMADPPDLPVGHPMLDYKYQESDPWNSNEMERFYKSIMIHDKDFFKVAKDVGTKSVKQCIQFYYVWKKVCPDDYKRLRHSRNKQGEYNTRRQAERAAAQAAVEKTVQSVLNEVQQQQQQLQQQQLQQQQLQQQQQQQQQNVMHAPREISTEETLEAADSDNTSFISDNDDISIAPDSIQSTAPNTANSTPTRVDSPNPLPPPQFHCVHEGCNVTCSSKQSLKRHMRKHLDKPQSSPSAPRKPRPSTPSRSPVYDQFGEEIFPCRLCGRVFAKVKSRSAHMKSHKIAEQAQQERKTAEMAAANPTFGNT</sequence>
<dbReference type="AlphaFoldDB" id="A0AAV2H6S9"/>
<dbReference type="PANTHER" id="PTHR16089:SF40">
    <property type="entry name" value="SUPPRESSOR OF ACTIVATED EGL-4 PROTEIN 1"/>
    <property type="match status" value="1"/>
</dbReference>
<keyword evidence="11" id="KW-1185">Reference proteome</keyword>
<dbReference type="InterPro" id="IPR001005">
    <property type="entry name" value="SANT/Myb"/>
</dbReference>
<accession>A0AAV2H6S9</accession>
<feature type="region of interest" description="Disordered" evidence="6">
    <location>
        <begin position="1134"/>
        <end position="1162"/>
    </location>
</feature>
<keyword evidence="2" id="KW-0805">Transcription regulation</keyword>
<proteinExistence type="predicted"/>
<dbReference type="InterPro" id="IPR013087">
    <property type="entry name" value="Znf_C2H2_type"/>
</dbReference>
<feature type="domain" description="ELM2" evidence="8">
    <location>
        <begin position="767"/>
        <end position="859"/>
    </location>
</feature>
<gene>
    <name evidence="10" type="ORF">GSLYS_00003584001</name>
</gene>
<dbReference type="EMBL" id="CAXITT010000048">
    <property type="protein sequence ID" value="CAL1529429.1"/>
    <property type="molecule type" value="Genomic_DNA"/>
</dbReference>
<dbReference type="SMART" id="SM00717">
    <property type="entry name" value="SANT"/>
    <property type="match status" value="1"/>
</dbReference>
<keyword evidence="3" id="KW-0804">Transcription</keyword>
<dbReference type="Pfam" id="PF00249">
    <property type="entry name" value="Myb_DNA-binding"/>
    <property type="match status" value="1"/>
</dbReference>
<evidence type="ECO:0000313" key="11">
    <source>
        <dbReference type="Proteomes" id="UP001497497"/>
    </source>
</evidence>
<evidence type="ECO:0000256" key="1">
    <source>
        <dbReference type="ARBA" id="ARBA00004123"/>
    </source>
</evidence>
<feature type="region of interest" description="Disordered" evidence="6">
    <location>
        <begin position="380"/>
        <end position="402"/>
    </location>
</feature>
<feature type="region of interest" description="Disordered" evidence="6">
    <location>
        <begin position="1072"/>
        <end position="1107"/>
    </location>
</feature>
<evidence type="ECO:0000259" key="9">
    <source>
        <dbReference type="PROSITE" id="PS51293"/>
    </source>
</evidence>
<dbReference type="GO" id="GO:0005667">
    <property type="term" value="C:transcription regulator complex"/>
    <property type="evidence" value="ECO:0007669"/>
    <property type="project" value="TreeGrafter"/>
</dbReference>
<evidence type="ECO:0000256" key="6">
    <source>
        <dbReference type="SAM" id="MobiDB-lite"/>
    </source>
</evidence>
<evidence type="ECO:0000256" key="4">
    <source>
        <dbReference type="ARBA" id="ARBA00023242"/>
    </source>
</evidence>
<dbReference type="SUPFAM" id="SSF57667">
    <property type="entry name" value="beta-beta-alpha zinc fingers"/>
    <property type="match status" value="1"/>
</dbReference>
<dbReference type="InterPro" id="IPR000949">
    <property type="entry name" value="ELM2_dom"/>
</dbReference>
<keyword evidence="4" id="KW-0539">Nucleus</keyword>
<dbReference type="SMART" id="SM01189">
    <property type="entry name" value="ELM2"/>
    <property type="match status" value="1"/>
</dbReference>
<evidence type="ECO:0000256" key="2">
    <source>
        <dbReference type="ARBA" id="ARBA00023015"/>
    </source>
</evidence>
<evidence type="ECO:0000256" key="3">
    <source>
        <dbReference type="ARBA" id="ARBA00023163"/>
    </source>
</evidence>
<dbReference type="PROSITE" id="PS51156">
    <property type="entry name" value="ELM2"/>
    <property type="match status" value="1"/>
</dbReference>
<evidence type="ECO:0000313" key="10">
    <source>
        <dbReference type="EMBL" id="CAL1529429.1"/>
    </source>
</evidence>
<dbReference type="Pfam" id="PF01448">
    <property type="entry name" value="ELM2"/>
    <property type="match status" value="1"/>
</dbReference>
<feature type="compositionally biased region" description="Polar residues" evidence="6">
    <location>
        <begin position="1031"/>
        <end position="1048"/>
    </location>
</feature>
<feature type="domain" description="SANT" evidence="9">
    <location>
        <begin position="874"/>
        <end position="925"/>
    </location>
</feature>
<dbReference type="SUPFAM" id="SSF46689">
    <property type="entry name" value="Homeodomain-like"/>
    <property type="match status" value="1"/>
</dbReference>
<evidence type="ECO:0000259" key="7">
    <source>
        <dbReference type="PROSITE" id="PS50157"/>
    </source>
</evidence>
<dbReference type="GO" id="GO:0000118">
    <property type="term" value="C:histone deacetylase complex"/>
    <property type="evidence" value="ECO:0007669"/>
    <property type="project" value="TreeGrafter"/>
</dbReference>
<dbReference type="PROSITE" id="PS00028">
    <property type="entry name" value="ZINC_FINGER_C2H2_1"/>
    <property type="match status" value="2"/>
</dbReference>
<dbReference type="Proteomes" id="UP001497497">
    <property type="component" value="Unassembled WGS sequence"/>
</dbReference>
<dbReference type="GO" id="GO:0003714">
    <property type="term" value="F:transcription corepressor activity"/>
    <property type="evidence" value="ECO:0007669"/>
    <property type="project" value="TreeGrafter"/>
</dbReference>
<feature type="region of interest" description="Disordered" evidence="6">
    <location>
        <begin position="627"/>
        <end position="647"/>
    </location>
</feature>
<feature type="compositionally biased region" description="Basic and acidic residues" evidence="6">
    <location>
        <begin position="1138"/>
        <end position="1150"/>
    </location>
</feature>
<dbReference type="PANTHER" id="PTHR16089">
    <property type="entry name" value="REST COREPRESSOR COREST PROTEIN-RELATED"/>
    <property type="match status" value="1"/>
</dbReference>
<dbReference type="Gene3D" id="1.10.10.60">
    <property type="entry name" value="Homeodomain-like"/>
    <property type="match status" value="1"/>
</dbReference>
<name>A0AAV2H6S9_LYMST</name>
<dbReference type="SMART" id="SM00355">
    <property type="entry name" value="ZnF_C2H2"/>
    <property type="match status" value="2"/>
</dbReference>
<dbReference type="InterPro" id="IPR051066">
    <property type="entry name" value="Trans_reg/Corepressor"/>
</dbReference>
<dbReference type="PROSITE" id="PS51293">
    <property type="entry name" value="SANT"/>
    <property type="match status" value="1"/>
</dbReference>
<evidence type="ECO:0000256" key="5">
    <source>
        <dbReference type="PROSITE-ProRule" id="PRU00042"/>
    </source>
</evidence>
<dbReference type="InterPro" id="IPR017884">
    <property type="entry name" value="SANT_dom"/>
</dbReference>
<evidence type="ECO:0000259" key="8">
    <source>
        <dbReference type="PROSITE" id="PS51156"/>
    </source>
</evidence>
<keyword evidence="5" id="KW-0479">Metal-binding</keyword>
<reference evidence="10 11" key="1">
    <citation type="submission" date="2024-04" db="EMBL/GenBank/DDBJ databases">
        <authorList>
            <consortium name="Genoscope - CEA"/>
            <person name="William W."/>
        </authorList>
    </citation>
    <scope>NUCLEOTIDE SEQUENCE [LARGE SCALE GENOMIC DNA]</scope>
</reference>
<dbReference type="GO" id="GO:0008270">
    <property type="term" value="F:zinc ion binding"/>
    <property type="evidence" value="ECO:0007669"/>
    <property type="project" value="UniProtKB-KW"/>
</dbReference>
<keyword evidence="5" id="KW-0862">Zinc</keyword>
<comment type="caution">
    <text evidence="10">The sequence shown here is derived from an EMBL/GenBank/DDBJ whole genome shotgun (WGS) entry which is preliminary data.</text>
</comment>
<feature type="region of interest" description="Disordered" evidence="6">
    <location>
        <begin position="992"/>
        <end position="1055"/>
    </location>
</feature>
<dbReference type="InterPro" id="IPR036236">
    <property type="entry name" value="Znf_C2H2_sf"/>
</dbReference>
<comment type="subcellular location">
    <subcellularLocation>
        <location evidence="1">Nucleus</location>
    </subcellularLocation>
</comment>
<dbReference type="InterPro" id="IPR009057">
    <property type="entry name" value="Homeodomain-like_sf"/>
</dbReference>
<dbReference type="GO" id="GO:0006357">
    <property type="term" value="P:regulation of transcription by RNA polymerase II"/>
    <property type="evidence" value="ECO:0007669"/>
    <property type="project" value="TreeGrafter"/>
</dbReference>
<evidence type="ECO:0008006" key="12">
    <source>
        <dbReference type="Google" id="ProtNLM"/>
    </source>
</evidence>
<protein>
    <recommendedName>
        <fullName evidence="12">Transcriptional-regulating factor 1</fullName>
    </recommendedName>
</protein>
<keyword evidence="5" id="KW-0863">Zinc-finger</keyword>
<dbReference type="PROSITE" id="PS50157">
    <property type="entry name" value="ZINC_FINGER_C2H2_2"/>
    <property type="match status" value="2"/>
</dbReference>